<reference evidence="2" key="1">
    <citation type="journal article" date="2019" name="Int. J. Syst. Evol. Microbiol.">
        <title>The Global Catalogue of Microorganisms (GCM) 10K type strain sequencing project: providing services to taxonomists for standard genome sequencing and annotation.</title>
        <authorList>
            <consortium name="The Broad Institute Genomics Platform"/>
            <consortium name="The Broad Institute Genome Sequencing Center for Infectious Disease"/>
            <person name="Wu L."/>
            <person name="Ma J."/>
        </authorList>
    </citation>
    <scope>NUCLEOTIDE SEQUENCE [LARGE SCALE GENOMIC DNA]</scope>
    <source>
        <strain evidence="2">JCM 16722</strain>
    </source>
</reference>
<evidence type="ECO:0008006" key="3">
    <source>
        <dbReference type="Google" id="ProtNLM"/>
    </source>
</evidence>
<protein>
    <recommendedName>
        <fullName evidence="3">HTH cro/C1-type domain-containing protein</fullName>
    </recommendedName>
</protein>
<gene>
    <name evidence="1" type="ORF">GCM10022218_21400</name>
</gene>
<dbReference type="SUPFAM" id="SSF47413">
    <property type="entry name" value="lambda repressor-like DNA-binding domains"/>
    <property type="match status" value="1"/>
</dbReference>
<proteinExistence type="predicted"/>
<dbReference type="InterPro" id="IPR010982">
    <property type="entry name" value="Lambda_DNA-bd_dom_sf"/>
</dbReference>
<comment type="caution">
    <text evidence="1">The sequence shown here is derived from an EMBL/GenBank/DDBJ whole genome shotgun (WGS) entry which is preliminary data.</text>
</comment>
<accession>A0ABP8A1I8</accession>
<dbReference type="Proteomes" id="UP001500167">
    <property type="component" value="Unassembled WGS sequence"/>
</dbReference>
<dbReference type="RefSeq" id="WP_346086097.1">
    <property type="nucleotide sequence ID" value="NZ_BAAAZK010000006.1"/>
</dbReference>
<dbReference type="SUPFAM" id="SSF46785">
    <property type="entry name" value="Winged helix' DNA-binding domain"/>
    <property type="match status" value="1"/>
</dbReference>
<organism evidence="1 2">
    <name type="scientific">Sphingobacterium ginsenosidimutans</name>
    <dbReference type="NCBI Taxonomy" id="687845"/>
    <lineage>
        <taxon>Bacteria</taxon>
        <taxon>Pseudomonadati</taxon>
        <taxon>Bacteroidota</taxon>
        <taxon>Sphingobacteriia</taxon>
        <taxon>Sphingobacteriales</taxon>
        <taxon>Sphingobacteriaceae</taxon>
        <taxon>Sphingobacterium</taxon>
    </lineage>
</organism>
<dbReference type="InterPro" id="IPR036390">
    <property type="entry name" value="WH_DNA-bd_sf"/>
</dbReference>
<keyword evidence="2" id="KW-1185">Reference proteome</keyword>
<dbReference type="Gene3D" id="1.10.260.40">
    <property type="entry name" value="lambda repressor-like DNA-binding domains"/>
    <property type="match status" value="1"/>
</dbReference>
<evidence type="ECO:0000313" key="2">
    <source>
        <dbReference type="Proteomes" id="UP001500167"/>
    </source>
</evidence>
<name>A0ABP8A1I8_9SPHI</name>
<evidence type="ECO:0000313" key="1">
    <source>
        <dbReference type="EMBL" id="GAA4175521.1"/>
    </source>
</evidence>
<dbReference type="EMBL" id="BAAAZK010000006">
    <property type="protein sequence ID" value="GAA4175521.1"/>
    <property type="molecule type" value="Genomic_DNA"/>
</dbReference>
<sequence>MNRSSYILIGNKLKWIRELLLLTTKEVSELSTIPATTLRRIEHGDKTSIEKWIDKLCYLYQINKAKIYDAQYSIPNWKILRRNVLVEHRSNILYLKYINKKPFPRKAIEFRVMQTSFINSYKNTSEIRAFLQKTYNWTFSYEAIIMALDSLAEENLIEVENVKVNPRCYRRTRKKNNNILSKLSLVSIKLEDLTALELGNSVTPAYDRMTAMLLILNNEVISRGNLYEKINYTNAYKNHKRSLKILENLKLVEQTEEKPNSSKQKYRITSKGRELLNSSGIYSK</sequence>